<dbReference type="AlphaFoldDB" id="A0A645BMR4"/>
<reference evidence="1" key="1">
    <citation type="submission" date="2019-08" db="EMBL/GenBank/DDBJ databases">
        <authorList>
            <person name="Kucharzyk K."/>
            <person name="Murdoch R.W."/>
            <person name="Higgins S."/>
            <person name="Loffler F."/>
        </authorList>
    </citation>
    <scope>NUCLEOTIDE SEQUENCE</scope>
</reference>
<protein>
    <submittedName>
        <fullName evidence="1">Uncharacterized protein</fullName>
    </submittedName>
</protein>
<name>A0A645BMR4_9ZZZZ</name>
<proteinExistence type="predicted"/>
<comment type="caution">
    <text evidence="1">The sequence shown here is derived from an EMBL/GenBank/DDBJ whole genome shotgun (WGS) entry which is preliminary data.</text>
</comment>
<organism evidence="1">
    <name type="scientific">bioreactor metagenome</name>
    <dbReference type="NCBI Taxonomy" id="1076179"/>
    <lineage>
        <taxon>unclassified sequences</taxon>
        <taxon>metagenomes</taxon>
        <taxon>ecological metagenomes</taxon>
    </lineage>
</organism>
<dbReference type="EMBL" id="VSSQ01021097">
    <property type="protein sequence ID" value="MPM66462.1"/>
    <property type="molecule type" value="Genomic_DNA"/>
</dbReference>
<evidence type="ECO:0000313" key="1">
    <source>
        <dbReference type="EMBL" id="MPM66462.1"/>
    </source>
</evidence>
<gene>
    <name evidence="1" type="ORF">SDC9_113369</name>
</gene>
<accession>A0A645BMR4</accession>
<sequence>MTLSTDDVQTSGRQHRFVANLPVGFNLCNLLWRWVFQRGHFSLPTTAQHNIGTTTSHVGGDGHRRRIARLRDDGRFVGVEFCVQNVVLDARFGQLVRNHFGFLNGDSPHQSRLTICGTLFNIFNDRLNFFRFGHVHQIR</sequence>